<evidence type="ECO:0000256" key="1">
    <source>
        <dbReference type="SAM" id="Coils"/>
    </source>
</evidence>
<reference evidence="3 4" key="1">
    <citation type="submission" date="2016-08" db="EMBL/GenBank/DDBJ databases">
        <title>A Parts List for Fungal Cellulosomes Revealed by Comparative Genomics.</title>
        <authorList>
            <consortium name="DOE Joint Genome Institute"/>
            <person name="Haitjema C.H."/>
            <person name="Gilmore S.P."/>
            <person name="Henske J.K."/>
            <person name="Solomon K.V."/>
            <person name="De Groot R."/>
            <person name="Kuo A."/>
            <person name="Mondo S.J."/>
            <person name="Salamov A.A."/>
            <person name="Labutti K."/>
            <person name="Zhao Z."/>
            <person name="Chiniquy J."/>
            <person name="Barry K."/>
            <person name="Brewer H.M."/>
            <person name="Purvine S.O."/>
            <person name="Wright A.T."/>
            <person name="Boxma B."/>
            <person name="Van Alen T."/>
            <person name="Hackstein J.H."/>
            <person name="Baker S.E."/>
            <person name="Grigoriev I.V."/>
            <person name="O'Malley M.A."/>
        </authorList>
    </citation>
    <scope>NUCLEOTIDE SEQUENCE [LARGE SCALE GENOMIC DNA]</scope>
    <source>
        <strain evidence="3 4">S4</strain>
    </source>
</reference>
<feature type="coiled-coil region" evidence="1">
    <location>
        <begin position="23"/>
        <end position="53"/>
    </location>
</feature>
<name>A0A1Y1X8J1_9FUNG</name>
<evidence type="ECO:0000313" key="3">
    <source>
        <dbReference type="EMBL" id="ORX82060.1"/>
    </source>
</evidence>
<keyword evidence="2" id="KW-0472">Membrane</keyword>
<dbReference type="AlphaFoldDB" id="A0A1Y1X8J1"/>
<keyword evidence="4" id="KW-1185">Reference proteome</keyword>
<feature type="transmembrane region" description="Helical" evidence="2">
    <location>
        <begin position="857"/>
        <end position="877"/>
    </location>
</feature>
<proteinExistence type="predicted"/>
<dbReference type="EMBL" id="MCFG01000104">
    <property type="protein sequence ID" value="ORX82060.1"/>
    <property type="molecule type" value="Genomic_DNA"/>
</dbReference>
<keyword evidence="2" id="KW-0812">Transmembrane</keyword>
<keyword evidence="1" id="KW-0175">Coiled coil</keyword>
<dbReference type="Proteomes" id="UP000193944">
    <property type="component" value="Unassembled WGS sequence"/>
</dbReference>
<accession>A0A1Y1X8J1</accession>
<gene>
    <name evidence="3" type="ORF">BCR32DRAFT_267894</name>
</gene>
<feature type="transmembrane region" description="Helical" evidence="2">
    <location>
        <begin position="355"/>
        <end position="373"/>
    </location>
</feature>
<comment type="caution">
    <text evidence="3">The sequence shown here is derived from an EMBL/GenBank/DDBJ whole genome shotgun (WGS) entry which is preliminary data.</text>
</comment>
<dbReference type="OrthoDB" id="10536195at2759"/>
<sequence>MVCGWFINMFLYKTMVKKITKKIQMKYDQHKIIEQLKEELEEENTQDINKSLESIVTIKKIVKKEKSFKNYVEASLLCKFIMYNRSTESFLLVQRIFKECVTEFPRNPNVYIEFWNHLHGMRIFISKNKMFFDDYNFLLKSINILADKVLYKVSNLDINLITKFRIYYSSFSYEESKEILNKRNYDKDDNDDNKNDTSVGFEVDMVKNIAVNYHIKCIISKKNIINELTNITNMETIESALNMNEEFSKVLLKAEKYYLIYINKFINSKEALYLYIMFLNNIMVMPALADEYLKRLEEKETEEKSDDDSYNERTKSYGYEKSEGVSSTSSSCTGNKRLKMLRHNMKYKFQKPIINMYRIMQIFITLMIIIGIVSNYENRKVFKKVISAVSGIHIGFQLPFIASRIKTDVRLSSLGLAANDRSIADYYLDDLKLNIDYLENTYLPFIYLRHSINVMDLFTVCPINNDVIDLTHNQNYFQNALRIHKKAKLYIDKFNQTENILNMDTLSDPIIRFFRVNSQNRFGPIFIKAIDLVVADNKKSINNQMRFVYIVIMILVLFEIFIIFGVITPSTNKCVSTLKEVFNVFKFIPKNYLDDLLNEYDSQLNEIYNKYNDDVMQLTTENDEKNNNNNNKKKVYSTKKLKLNFIIFSIISGILIILPFLTILLFKNQLINSISYLANSSKRTYYANSVGLLAFETLFQDESSFGKKISALLFENAEILQSYENKLKSGYYGATITDISVLNPYLSRPSCVRPKRLEFQCQNRTYDTVYTEELANSSLNYIMTEYIDKLNEFFGNMEGDYAISLIKPLDEVLHKILDHPFLSFYKKIIYDIAGHTLKYNEIGCEYLMKDVSFYLSLTLYTHCITSILLLILFSFYVTKKIKQQLHIMDVLTNVVFSVPLTLYDSSPRLKMFIETGKLK</sequence>
<feature type="transmembrane region" description="Helical" evidence="2">
    <location>
        <begin position="547"/>
        <end position="567"/>
    </location>
</feature>
<feature type="transmembrane region" description="Helical" evidence="2">
    <location>
        <begin position="645"/>
        <end position="666"/>
    </location>
</feature>
<protein>
    <submittedName>
        <fullName evidence="3">Uncharacterized protein</fullName>
    </submittedName>
</protein>
<keyword evidence="2" id="KW-1133">Transmembrane helix</keyword>
<evidence type="ECO:0000256" key="2">
    <source>
        <dbReference type="SAM" id="Phobius"/>
    </source>
</evidence>
<evidence type="ECO:0000313" key="4">
    <source>
        <dbReference type="Proteomes" id="UP000193944"/>
    </source>
</evidence>
<organism evidence="3 4">
    <name type="scientific">Anaeromyces robustus</name>
    <dbReference type="NCBI Taxonomy" id="1754192"/>
    <lineage>
        <taxon>Eukaryota</taxon>
        <taxon>Fungi</taxon>
        <taxon>Fungi incertae sedis</taxon>
        <taxon>Chytridiomycota</taxon>
        <taxon>Chytridiomycota incertae sedis</taxon>
        <taxon>Neocallimastigomycetes</taxon>
        <taxon>Neocallimastigales</taxon>
        <taxon>Neocallimastigaceae</taxon>
        <taxon>Anaeromyces</taxon>
    </lineage>
</organism>
<reference evidence="3 4" key="2">
    <citation type="submission" date="2016-08" db="EMBL/GenBank/DDBJ databases">
        <title>Pervasive Adenine N6-methylation of Active Genes in Fungi.</title>
        <authorList>
            <consortium name="DOE Joint Genome Institute"/>
            <person name="Mondo S.J."/>
            <person name="Dannebaum R.O."/>
            <person name="Kuo R.C."/>
            <person name="Labutti K."/>
            <person name="Haridas S."/>
            <person name="Kuo A."/>
            <person name="Salamov A."/>
            <person name="Ahrendt S.R."/>
            <person name="Lipzen A."/>
            <person name="Sullivan W."/>
            <person name="Andreopoulos W.B."/>
            <person name="Clum A."/>
            <person name="Lindquist E."/>
            <person name="Daum C."/>
            <person name="Ramamoorthy G.K."/>
            <person name="Gryganskyi A."/>
            <person name="Culley D."/>
            <person name="Magnuson J.K."/>
            <person name="James T.Y."/>
            <person name="O'Malley M.A."/>
            <person name="Stajich J.E."/>
            <person name="Spatafora J.W."/>
            <person name="Visel A."/>
            <person name="Grigoriev I.V."/>
        </authorList>
    </citation>
    <scope>NUCLEOTIDE SEQUENCE [LARGE SCALE GENOMIC DNA]</scope>
    <source>
        <strain evidence="3 4">S4</strain>
    </source>
</reference>